<gene>
    <name evidence="12" type="primary">hypF</name>
    <name evidence="12" type="ordered locus">mru_2034</name>
</gene>
<accession>D3E0G0</accession>
<dbReference type="PROSITE" id="PS00150">
    <property type="entry name" value="ACYLPHOSPHATASE_1"/>
    <property type="match status" value="1"/>
</dbReference>
<evidence type="ECO:0000259" key="10">
    <source>
        <dbReference type="PROSITE" id="PS51160"/>
    </source>
</evidence>
<organism evidence="12 13">
    <name type="scientific">Methanobrevibacter ruminantium (strain ATCC 35063 / DSM 1093 / JCM 13430 / OCM 146 / M1)</name>
    <name type="common">Methanobacterium ruminantium</name>
    <dbReference type="NCBI Taxonomy" id="634498"/>
    <lineage>
        <taxon>Archaea</taxon>
        <taxon>Methanobacteriati</taxon>
        <taxon>Methanobacteriota</taxon>
        <taxon>Methanomada group</taxon>
        <taxon>Methanobacteria</taxon>
        <taxon>Methanobacteriales</taxon>
        <taxon>Methanobacteriaceae</taxon>
        <taxon>Methanobrevibacter</taxon>
    </lineage>
</organism>
<dbReference type="GO" id="GO:0008270">
    <property type="term" value="F:zinc ion binding"/>
    <property type="evidence" value="ECO:0007669"/>
    <property type="project" value="UniProtKB-KW"/>
</dbReference>
<dbReference type="InterPro" id="IPR041440">
    <property type="entry name" value="HypF_C"/>
</dbReference>
<dbReference type="InterPro" id="IPR055128">
    <property type="entry name" value="HypF_C_2"/>
</dbReference>
<comment type="catalytic activity">
    <reaction evidence="7">
        <text>C-terminal L-cysteinyl-[HypE protein] + carbamoyl phosphate + ATP + H2O = C-terminal S-carboxamide-L-cysteinyl-[HypE protein] + AMP + phosphate + diphosphate + H(+)</text>
        <dbReference type="Rhea" id="RHEA:55636"/>
        <dbReference type="Rhea" id="RHEA-COMP:14247"/>
        <dbReference type="Rhea" id="RHEA-COMP:14392"/>
        <dbReference type="ChEBI" id="CHEBI:15377"/>
        <dbReference type="ChEBI" id="CHEBI:15378"/>
        <dbReference type="ChEBI" id="CHEBI:30616"/>
        <dbReference type="ChEBI" id="CHEBI:33019"/>
        <dbReference type="ChEBI" id="CHEBI:43474"/>
        <dbReference type="ChEBI" id="CHEBI:58228"/>
        <dbReference type="ChEBI" id="CHEBI:76913"/>
        <dbReference type="ChEBI" id="CHEBI:139126"/>
        <dbReference type="ChEBI" id="CHEBI:456215"/>
    </reaction>
</comment>
<dbReference type="InterPro" id="IPR017945">
    <property type="entry name" value="DHBP_synth_RibB-like_a/b_dom"/>
</dbReference>
<comment type="catalytic activity">
    <reaction evidence="9">
        <text>an acyl phosphate + H2O = a carboxylate + phosphate + H(+)</text>
        <dbReference type="Rhea" id="RHEA:14965"/>
        <dbReference type="ChEBI" id="CHEBI:15377"/>
        <dbReference type="ChEBI" id="CHEBI:15378"/>
        <dbReference type="ChEBI" id="CHEBI:29067"/>
        <dbReference type="ChEBI" id="CHEBI:43474"/>
        <dbReference type="ChEBI" id="CHEBI:59918"/>
        <dbReference type="EC" id="3.6.1.7"/>
    </reaction>
</comment>
<dbReference type="Pfam" id="PF00708">
    <property type="entry name" value="Acylphosphatase"/>
    <property type="match status" value="1"/>
</dbReference>
<keyword evidence="4" id="KW-0479">Metal-binding</keyword>
<evidence type="ECO:0000256" key="3">
    <source>
        <dbReference type="ARBA" id="ARBA00022598"/>
    </source>
</evidence>
<dbReference type="PROSITE" id="PS51163">
    <property type="entry name" value="YRDC"/>
    <property type="match status" value="1"/>
</dbReference>
<evidence type="ECO:0000313" key="13">
    <source>
        <dbReference type="Proteomes" id="UP000008680"/>
    </source>
</evidence>
<evidence type="ECO:0000256" key="2">
    <source>
        <dbReference type="ARBA" id="ARBA00008097"/>
    </source>
</evidence>
<dbReference type="Pfam" id="PF07503">
    <property type="entry name" value="zf-HYPF"/>
    <property type="match status" value="2"/>
</dbReference>
<dbReference type="EMBL" id="CP001719">
    <property type="protein sequence ID" value="ADC47884.1"/>
    <property type="molecule type" value="Genomic_DNA"/>
</dbReference>
<dbReference type="GO" id="GO:0016743">
    <property type="term" value="F:carboxyl- or carbamoyltransferase activity"/>
    <property type="evidence" value="ECO:0007669"/>
    <property type="project" value="UniProtKB-UniRule"/>
</dbReference>
<dbReference type="InterPro" id="IPR017968">
    <property type="entry name" value="Acylphosphatase_CS"/>
</dbReference>
<name>D3E0G0_METRM</name>
<keyword evidence="3" id="KW-0436">Ligase</keyword>
<dbReference type="Pfam" id="PF22521">
    <property type="entry name" value="HypF_C_2"/>
    <property type="match status" value="1"/>
</dbReference>
<protein>
    <recommendedName>
        <fullName evidence="8">Carbamoyltransferase</fullName>
        <ecNumber evidence="8">6.2.-.-</ecNumber>
    </recommendedName>
</protein>
<dbReference type="KEGG" id="mru:mru_2034"/>
<dbReference type="GO" id="GO:0003998">
    <property type="term" value="F:acylphosphatase activity"/>
    <property type="evidence" value="ECO:0007669"/>
    <property type="project" value="UniProtKB-EC"/>
</dbReference>
<dbReference type="eggNOG" id="arCOG01187">
    <property type="taxonomic scope" value="Archaea"/>
</dbReference>
<dbReference type="PANTHER" id="PTHR42959:SF1">
    <property type="entry name" value="CARBAMOYLTRANSFERASE HYPF"/>
    <property type="match status" value="1"/>
</dbReference>
<dbReference type="GeneID" id="8771710"/>
<keyword evidence="5" id="KW-0863">Zinc-finger</keyword>
<dbReference type="InterPro" id="IPR004421">
    <property type="entry name" value="Carbamoyltransferase_HypF"/>
</dbReference>
<dbReference type="GO" id="GO:0003725">
    <property type="term" value="F:double-stranded RNA binding"/>
    <property type="evidence" value="ECO:0007669"/>
    <property type="project" value="InterPro"/>
</dbReference>
<dbReference type="UniPathway" id="UPA00335"/>
<comment type="pathway">
    <text evidence="1">Protein modification; [NiFe] hydrogenase maturation.</text>
</comment>
<comment type="similarity">
    <text evidence="2 8">Belongs to the carbamoyltransferase HypF family.</text>
</comment>
<dbReference type="Gene3D" id="3.30.110.120">
    <property type="match status" value="1"/>
</dbReference>
<reference evidence="12 13" key="1">
    <citation type="journal article" date="2010" name="PLoS ONE">
        <title>The genome sequence of the rumen methanogen Methanobrevibacter ruminantium reveals new possibilities for controlling ruminant methane emissions.</title>
        <authorList>
            <person name="Leahy S.C."/>
            <person name="Kelly W.J."/>
            <person name="Altermann E."/>
            <person name="Ronimus R.S."/>
            <person name="Yeoman C.J."/>
            <person name="Pacheco D.M."/>
            <person name="Li D."/>
            <person name="Kong Z."/>
            <person name="McTavish S."/>
            <person name="Sang C."/>
            <person name="Lambie S.C."/>
            <person name="Janssen P.H."/>
            <person name="Dey D."/>
            <person name="Attwood G.T."/>
        </authorList>
    </citation>
    <scope>NUCLEOTIDE SEQUENCE [LARGE SCALE GENOMIC DNA]</scope>
    <source>
        <strain evidence="13">ATCC 35063 / DSM 1093 / JCM 13430 / OCM 146 / M1</strain>
    </source>
</reference>
<dbReference type="HOGENOM" id="CLU_009164_0_0_2"/>
<dbReference type="RefSeq" id="WP_012956832.1">
    <property type="nucleotide sequence ID" value="NC_013790.1"/>
</dbReference>
<keyword evidence="9" id="KW-0378">Hydrolase</keyword>
<feature type="active site" evidence="9">
    <location>
        <position position="36"/>
    </location>
</feature>
<dbReference type="Proteomes" id="UP000008680">
    <property type="component" value="Chromosome"/>
</dbReference>
<dbReference type="InterPro" id="IPR011125">
    <property type="entry name" value="Znf_HypF"/>
</dbReference>
<dbReference type="PATRIC" id="fig|634498.28.peg.2035"/>
<evidence type="ECO:0000256" key="5">
    <source>
        <dbReference type="ARBA" id="ARBA00022771"/>
    </source>
</evidence>
<dbReference type="PROSITE" id="PS51160">
    <property type="entry name" value="ACYLPHOSPHATASE_3"/>
    <property type="match status" value="1"/>
</dbReference>
<evidence type="ECO:0000256" key="7">
    <source>
        <dbReference type="ARBA" id="ARBA00048220"/>
    </source>
</evidence>
<dbReference type="InterPro" id="IPR051060">
    <property type="entry name" value="Carbamoyltrans_HypF-like"/>
</dbReference>
<evidence type="ECO:0000313" key="12">
    <source>
        <dbReference type="EMBL" id="ADC47884.1"/>
    </source>
</evidence>
<dbReference type="Gene3D" id="3.30.420.40">
    <property type="match status" value="1"/>
</dbReference>
<keyword evidence="13" id="KW-1185">Reference proteome</keyword>
<sequence>MESIKVLVEGIVQGVGFRPFVYRIATELELVGYVRNLGNVVEIILQGTDNQLADFIYKLQNELPPIAKINNLRTEDIEIDSPYTDFTIKESSDSFSGTSVIPPDLAICDKCLEEINDPQNRRYKYPFNACTDCGPRFTVIENVPYDRDKTTMDDFPLCDECEIEYKNPLDRRYHAEASCCEVCGPSLKLMKNETEEGISTDKEGNEIKAMKRTAIDTESNDPLKDTARLLDEGKIFAIKGIGGTHLVANVKDEKAVSTLRERLGRKNQAFAVMSPDIETVRTFAIVSDEEEKTLLSKERPIVILKKSKDYDFAESVSPRLHNIGVMLPYAPLHHLLFNETDSPAYIMTSANVPGEPMMITNEEILQNLDEIADYYLIHNRRILNRCDDSVARFRNNELAFIRRSRGYTPEPYDLKGKYTDINPDFDNLNILALGPELDVTFTILKNSKAYVSQHIGNTNKYRTYEFLQEAIKHMMRITKTDSFDAIACDLHPQFFTTRLAKEYAEKYDCPLIPVQHHHAHGISLLNDHYDDNDLNEMIIIAADGVGYGADGNSWGGEILYTDIKGFERMASLMPQKMPGGDLCTKYPARMMASILSNPESDYENEKYTKEYIEELLNNNYLDSFKHGSVEIKSLFRQMETNLNVGINTSTGRVLDSVSTALHICDERSYEGEASMKLESYAFEYKGEGSLDDFPIIVKEYEDENGKRLILDTTAILRYIIDKIEEGEDLHKIAAAGQKAVSIGLAKLAIESAKEKGITTIGATGGVFYNEAITDYIKTYIEKEGFDFIQHINSCPGDGSVSLGQAIVAGTNLNNF</sequence>
<dbReference type="STRING" id="634498.mru_2034"/>
<dbReference type="NCBIfam" id="TIGR00143">
    <property type="entry name" value="hypF"/>
    <property type="match status" value="1"/>
</dbReference>
<evidence type="ECO:0000256" key="9">
    <source>
        <dbReference type="PROSITE-ProRule" id="PRU00520"/>
    </source>
</evidence>
<feature type="active site" evidence="9">
    <location>
        <position position="18"/>
    </location>
</feature>
<dbReference type="Pfam" id="PF17788">
    <property type="entry name" value="HypF_C"/>
    <property type="match status" value="1"/>
</dbReference>
<dbReference type="InterPro" id="IPR036046">
    <property type="entry name" value="Acylphosphatase-like_dom_sf"/>
</dbReference>
<dbReference type="InterPro" id="IPR001792">
    <property type="entry name" value="Acylphosphatase-like_dom"/>
</dbReference>
<dbReference type="Pfam" id="PF01300">
    <property type="entry name" value="Sua5_yciO_yrdC"/>
    <property type="match status" value="1"/>
</dbReference>
<evidence type="ECO:0000259" key="11">
    <source>
        <dbReference type="PROSITE" id="PS51163"/>
    </source>
</evidence>
<keyword evidence="6" id="KW-0862">Zinc</keyword>
<dbReference type="GO" id="GO:0051604">
    <property type="term" value="P:protein maturation"/>
    <property type="evidence" value="ECO:0007669"/>
    <property type="project" value="TreeGrafter"/>
</dbReference>
<dbReference type="InterPro" id="IPR006070">
    <property type="entry name" value="Sua5-like_dom"/>
</dbReference>
<dbReference type="Gene3D" id="3.90.870.50">
    <property type="match status" value="1"/>
</dbReference>
<dbReference type="GO" id="GO:0016874">
    <property type="term" value="F:ligase activity"/>
    <property type="evidence" value="ECO:0007669"/>
    <property type="project" value="UniProtKB-UniRule"/>
</dbReference>
<evidence type="ECO:0000256" key="4">
    <source>
        <dbReference type="ARBA" id="ARBA00022723"/>
    </source>
</evidence>
<feature type="domain" description="Acylphosphatase-like" evidence="10">
    <location>
        <begin position="3"/>
        <end position="90"/>
    </location>
</feature>
<dbReference type="OrthoDB" id="371970at2157"/>
<dbReference type="PIRSF" id="PIRSF006256">
    <property type="entry name" value="CMPcnvr_hdrg_mat"/>
    <property type="match status" value="1"/>
</dbReference>
<dbReference type="Gene3D" id="3.30.420.360">
    <property type="match status" value="1"/>
</dbReference>
<feature type="domain" description="YrdC-like" evidence="11">
    <location>
        <begin position="220"/>
        <end position="406"/>
    </location>
</feature>
<evidence type="ECO:0000256" key="8">
    <source>
        <dbReference type="PIRNR" id="PIRNR006256"/>
    </source>
</evidence>
<dbReference type="SUPFAM" id="SSF55821">
    <property type="entry name" value="YrdC/RibB"/>
    <property type="match status" value="1"/>
</dbReference>
<proteinExistence type="inferred from homology"/>
<evidence type="ECO:0000256" key="6">
    <source>
        <dbReference type="ARBA" id="ARBA00022833"/>
    </source>
</evidence>
<dbReference type="AlphaFoldDB" id="D3E0G0"/>
<dbReference type="EC" id="6.2.-.-" evidence="8"/>
<dbReference type="SUPFAM" id="SSF54975">
    <property type="entry name" value="Acylphosphatase/BLUF domain-like"/>
    <property type="match status" value="1"/>
</dbReference>
<dbReference type="PANTHER" id="PTHR42959">
    <property type="entry name" value="CARBAMOYLTRANSFERASE"/>
    <property type="match status" value="1"/>
</dbReference>
<evidence type="ECO:0000256" key="1">
    <source>
        <dbReference type="ARBA" id="ARBA00004711"/>
    </source>
</evidence>